<dbReference type="Gene3D" id="1.50.10.20">
    <property type="match status" value="2"/>
</dbReference>
<evidence type="ECO:0000313" key="2">
    <source>
        <dbReference type="Proteomes" id="UP000177925"/>
    </source>
</evidence>
<evidence type="ECO:0000313" key="1">
    <source>
        <dbReference type="EMBL" id="OGI42052.1"/>
    </source>
</evidence>
<dbReference type="EMBL" id="MFSS01000101">
    <property type="protein sequence ID" value="OGI42052.1"/>
    <property type="molecule type" value="Genomic_DNA"/>
</dbReference>
<evidence type="ECO:0008006" key="3">
    <source>
        <dbReference type="Google" id="ProtNLM"/>
    </source>
</evidence>
<dbReference type="GO" id="GO:0005975">
    <property type="term" value="P:carbohydrate metabolic process"/>
    <property type="evidence" value="ECO:0007669"/>
    <property type="project" value="InterPro"/>
</dbReference>
<dbReference type="InterPro" id="IPR008928">
    <property type="entry name" value="6-hairpin_glycosidase_sf"/>
</dbReference>
<dbReference type="Proteomes" id="UP000177925">
    <property type="component" value="Unassembled WGS sequence"/>
</dbReference>
<dbReference type="SUPFAM" id="SSF48208">
    <property type="entry name" value="Six-hairpin glycosidases"/>
    <property type="match status" value="1"/>
</dbReference>
<dbReference type="STRING" id="1817758.A2150_00130"/>
<accession>A0A1F6TAA8</accession>
<dbReference type="AlphaFoldDB" id="A0A1F6TAA8"/>
<gene>
    <name evidence="1" type="ORF">A2150_00130</name>
</gene>
<name>A0A1F6TAA8_9PROT</name>
<sequence length="398" mass="45781">MANCVTTGELEQVLTRLYAWSRVRDYVGYNKHDALTSPLLTATLGWSKWSRLVAIQGVMRFPLNIRPLLGVRKVPNPKGLALFAMGLLDRYRATGRRQHLDEARTIVDRLLNLRSTGNWAGNCWGYQYPWQDLGFFAPSGTPNAVVTCFVCETLLDVYRITNEPRYFDAVQSAAAFLTNNLTTLKDTEDELCVSYMPLPMTMRVMDVSILIASVLLQVVVLGGNDSYRHPAQKLLNYVMKQQTGYGAWHYTDPPEDSPIRHDNYHTGFILDAIWQIMRATGDQSLQPAYRHGLEYYAKNLFNEDGSPRWMSDRDFPHDVHGAAQGILTFSRHTNEYPGLANRIAQWALHNLYHPSGRFFYQQGRYFKRRFTLMRWCNGWMARSLAHLHLHMTQSGRHI</sequence>
<proteinExistence type="predicted"/>
<protein>
    <recommendedName>
        <fullName evidence="3">Delta-aminolevulinic acid dehydratase</fullName>
    </recommendedName>
</protein>
<reference evidence="1 2" key="1">
    <citation type="journal article" date="2016" name="Nat. Commun.">
        <title>Thousands of microbial genomes shed light on interconnected biogeochemical processes in an aquifer system.</title>
        <authorList>
            <person name="Anantharaman K."/>
            <person name="Brown C.T."/>
            <person name="Hug L.A."/>
            <person name="Sharon I."/>
            <person name="Castelle C.J."/>
            <person name="Probst A.J."/>
            <person name="Thomas B.C."/>
            <person name="Singh A."/>
            <person name="Wilkins M.J."/>
            <person name="Karaoz U."/>
            <person name="Brodie E.L."/>
            <person name="Williams K.H."/>
            <person name="Hubbard S.S."/>
            <person name="Banfield J.F."/>
        </authorList>
    </citation>
    <scope>NUCLEOTIDE SEQUENCE [LARGE SCALE GENOMIC DNA]</scope>
</reference>
<organism evidence="1 2">
    <name type="scientific">Candidatus Muproteobacteria bacterium RBG_16_64_11</name>
    <dbReference type="NCBI Taxonomy" id="1817758"/>
    <lineage>
        <taxon>Bacteria</taxon>
        <taxon>Pseudomonadati</taxon>
        <taxon>Pseudomonadota</taxon>
        <taxon>Candidatus Muproteobacteria</taxon>
    </lineage>
</organism>
<comment type="caution">
    <text evidence="1">The sequence shown here is derived from an EMBL/GenBank/DDBJ whole genome shotgun (WGS) entry which is preliminary data.</text>
</comment>